<accession>A0AAV3A9Z5</accession>
<evidence type="ECO:0000256" key="1">
    <source>
        <dbReference type="SAM" id="Phobius"/>
    </source>
</evidence>
<keyword evidence="1" id="KW-0812">Transmembrane</keyword>
<reference evidence="2" key="1">
    <citation type="thesis" date="2020" institute="ProQuest LLC" country="789 East Eisenhower Parkway, Ann Arbor, MI, USA">
        <title>Comparative Genomics and Chromosome Evolution.</title>
        <authorList>
            <person name="Mudd A.B."/>
        </authorList>
    </citation>
    <scope>NUCLEOTIDE SEQUENCE</scope>
    <source>
        <strain evidence="2">1538</strain>
        <tissue evidence="2">Blood</tissue>
    </source>
</reference>
<proteinExistence type="predicted"/>
<dbReference type="Proteomes" id="UP001181693">
    <property type="component" value="Unassembled WGS sequence"/>
</dbReference>
<name>A0AAV3A9Z5_PYXAD</name>
<feature type="transmembrane region" description="Helical" evidence="1">
    <location>
        <begin position="37"/>
        <end position="58"/>
    </location>
</feature>
<dbReference type="EMBL" id="DYDO01000006">
    <property type="protein sequence ID" value="DBA23653.1"/>
    <property type="molecule type" value="Genomic_DNA"/>
</dbReference>
<keyword evidence="1" id="KW-0472">Membrane</keyword>
<gene>
    <name evidence="2" type="ORF">GDO54_014545</name>
</gene>
<protein>
    <submittedName>
        <fullName evidence="2">Uncharacterized protein</fullName>
    </submittedName>
</protein>
<organism evidence="2 3">
    <name type="scientific">Pyxicephalus adspersus</name>
    <name type="common">African bullfrog</name>
    <dbReference type="NCBI Taxonomy" id="30357"/>
    <lineage>
        <taxon>Eukaryota</taxon>
        <taxon>Metazoa</taxon>
        <taxon>Chordata</taxon>
        <taxon>Craniata</taxon>
        <taxon>Vertebrata</taxon>
        <taxon>Euteleostomi</taxon>
        <taxon>Amphibia</taxon>
        <taxon>Batrachia</taxon>
        <taxon>Anura</taxon>
        <taxon>Neobatrachia</taxon>
        <taxon>Ranoidea</taxon>
        <taxon>Pyxicephalidae</taxon>
        <taxon>Pyxicephalinae</taxon>
        <taxon>Pyxicephalus</taxon>
    </lineage>
</organism>
<evidence type="ECO:0000313" key="3">
    <source>
        <dbReference type="Proteomes" id="UP001181693"/>
    </source>
</evidence>
<sequence>MDNIQFQPSKPLFSLSQSTVLHQCIGSHQDRSMGVTIANLFLTGAGIRAIILIPVALVNQAMQAVKSENATPSIQQTKNDRFNELALVIETCILFINPV</sequence>
<dbReference type="AlphaFoldDB" id="A0AAV3A9Z5"/>
<keyword evidence="1" id="KW-1133">Transmembrane helix</keyword>
<keyword evidence="3" id="KW-1185">Reference proteome</keyword>
<evidence type="ECO:0000313" key="2">
    <source>
        <dbReference type="EMBL" id="DBA23653.1"/>
    </source>
</evidence>
<comment type="caution">
    <text evidence="2">The sequence shown here is derived from an EMBL/GenBank/DDBJ whole genome shotgun (WGS) entry which is preliminary data.</text>
</comment>